<evidence type="ECO:0008006" key="3">
    <source>
        <dbReference type="Google" id="ProtNLM"/>
    </source>
</evidence>
<organism evidence="1 2">
    <name type="scientific">Rhodopila globiformis</name>
    <name type="common">Rhodopseudomonas globiformis</name>
    <dbReference type="NCBI Taxonomy" id="1071"/>
    <lineage>
        <taxon>Bacteria</taxon>
        <taxon>Pseudomonadati</taxon>
        <taxon>Pseudomonadota</taxon>
        <taxon>Alphaproteobacteria</taxon>
        <taxon>Acetobacterales</taxon>
        <taxon>Acetobacteraceae</taxon>
        <taxon>Rhodopila</taxon>
    </lineage>
</organism>
<dbReference type="InterPro" id="IPR053165">
    <property type="entry name" value="HSI-I_assembly_Hcp1"/>
</dbReference>
<name>A0A2S6NFJ4_RHOGL</name>
<dbReference type="InterPro" id="IPR008514">
    <property type="entry name" value="T6SS_Hcp"/>
</dbReference>
<dbReference type="AlphaFoldDB" id="A0A2S6NFJ4"/>
<protein>
    <recommendedName>
        <fullName evidence="3">Hcp1 family type VI secretion system effector</fullName>
    </recommendedName>
</protein>
<dbReference type="OrthoDB" id="7571664at2"/>
<dbReference type="Proteomes" id="UP000239724">
    <property type="component" value="Unassembled WGS sequence"/>
</dbReference>
<gene>
    <name evidence="1" type="ORF">CCS01_14600</name>
</gene>
<dbReference type="PANTHER" id="PTHR36152:SF1">
    <property type="entry name" value="UBIQUITIN-LIKE DOMAIN-CONTAINING PROTEIN"/>
    <property type="match status" value="1"/>
</dbReference>
<dbReference type="InterPro" id="IPR036624">
    <property type="entry name" value="Hcp1-lik_sf"/>
</dbReference>
<dbReference type="Pfam" id="PF05638">
    <property type="entry name" value="T6SS_HCP"/>
    <property type="match status" value="1"/>
</dbReference>
<dbReference type="SUPFAM" id="SSF141452">
    <property type="entry name" value="Hcp1-like"/>
    <property type="match status" value="1"/>
</dbReference>
<reference evidence="1 2" key="1">
    <citation type="journal article" date="2018" name="Arch. Microbiol.">
        <title>New insights into the metabolic potential of the phototrophic purple bacterium Rhodopila globiformis DSM 161(T) from its draft genome sequence and evidence for a vanadium-dependent nitrogenase.</title>
        <authorList>
            <person name="Imhoff J.F."/>
            <person name="Rahn T."/>
            <person name="Kunzel S."/>
            <person name="Neulinger S.C."/>
        </authorList>
    </citation>
    <scope>NUCLEOTIDE SEQUENCE [LARGE SCALE GENOMIC DNA]</scope>
    <source>
        <strain evidence="1 2">DSM 161</strain>
    </source>
</reference>
<accession>A0A2S6NFJ4</accession>
<dbReference type="PANTHER" id="PTHR36152">
    <property type="entry name" value="CYTOPLASMIC PROTEIN-RELATED"/>
    <property type="match status" value="1"/>
</dbReference>
<keyword evidence="2" id="KW-1185">Reference proteome</keyword>
<proteinExistence type="predicted"/>
<comment type="caution">
    <text evidence="1">The sequence shown here is derived from an EMBL/GenBank/DDBJ whole genome shotgun (WGS) entry which is preliminary data.</text>
</comment>
<dbReference type="RefSeq" id="WP_104519573.1">
    <property type="nucleotide sequence ID" value="NZ_NHRY01000148.1"/>
</dbReference>
<dbReference type="Gene3D" id="2.30.110.20">
    <property type="entry name" value="Hcp1-like"/>
    <property type="match status" value="1"/>
</dbReference>
<evidence type="ECO:0000313" key="2">
    <source>
        <dbReference type="Proteomes" id="UP000239724"/>
    </source>
</evidence>
<evidence type="ECO:0000313" key="1">
    <source>
        <dbReference type="EMBL" id="PPQ33360.1"/>
    </source>
</evidence>
<dbReference type="EMBL" id="NHRY01000148">
    <property type="protein sequence ID" value="PPQ33360.1"/>
    <property type="molecule type" value="Genomic_DNA"/>
</dbReference>
<sequence>MAIYMKYGSIDGAVTTKGFEKWIELHSLQWGVGRAIGSASRSPESREGSEPSISEVTVTKVMDVASNKLFQDAVAGNLANDVMLKMTSTTKDTVTTFLTYKLSNTGISGYSVSTGGDNPTESLSLNFTKIMITYTGLTPQTQGSPDTVGYDLTQMSKV</sequence>